<dbReference type="Gene3D" id="1.10.260.40">
    <property type="entry name" value="lambda repressor-like DNA-binding domains"/>
    <property type="match status" value="1"/>
</dbReference>
<sequence>MDEIGQKLQAARVEKGYTLDDLQQVTKIQKRYLIAIEEGRFDALPGDFYVRAFIKQYAQTVGLDGDALLNEFQEDVPVAQPTVESDQNVDSRTRTNRTPSASPANRIRRYLPQILIAVIGLAIILVIYIVTMRQTASEPKPAIPIESSVKVSDKSSSSERADSSSKTSESSKKKASESSSKKADKKDLSVDVTPADGATQAVAVKNLPKTGNKITVGVSSGQAWVSVMINGATTWQGLLQAGTNQAVDLPDGTTAFSVKSGNAPVTTIQVNDSKVDLGNAASIVRTINFTATTAE</sequence>
<dbReference type="SUPFAM" id="SSF47413">
    <property type="entry name" value="lambda repressor-like DNA-binding domains"/>
    <property type="match status" value="1"/>
</dbReference>
<dbReference type="OrthoDB" id="9797543at2"/>
<keyword evidence="2" id="KW-0472">Membrane</keyword>
<dbReference type="InterPro" id="IPR050400">
    <property type="entry name" value="Bact_Cytoskel_RodZ"/>
</dbReference>
<feature type="compositionally biased region" description="Polar residues" evidence="1">
    <location>
        <begin position="82"/>
        <end position="103"/>
    </location>
</feature>
<dbReference type="GO" id="GO:0003677">
    <property type="term" value="F:DNA binding"/>
    <property type="evidence" value="ECO:0007669"/>
    <property type="project" value="InterPro"/>
</dbReference>
<dbReference type="EMBL" id="AYZQ01000001">
    <property type="protein sequence ID" value="KRM72333.1"/>
    <property type="molecule type" value="Genomic_DNA"/>
</dbReference>
<organism evidence="4 5">
    <name type="scientific">Lacticaseibacillus brantae DSM 23927</name>
    <dbReference type="NCBI Taxonomy" id="1423727"/>
    <lineage>
        <taxon>Bacteria</taxon>
        <taxon>Bacillati</taxon>
        <taxon>Bacillota</taxon>
        <taxon>Bacilli</taxon>
        <taxon>Lactobacillales</taxon>
        <taxon>Lactobacillaceae</taxon>
        <taxon>Lacticaseibacillus</taxon>
    </lineage>
</organism>
<protein>
    <submittedName>
        <fullName evidence="4">XRE family transcriptional regulator</fullName>
    </submittedName>
</protein>
<feature type="region of interest" description="Disordered" evidence="1">
    <location>
        <begin position="79"/>
        <end position="103"/>
    </location>
</feature>
<comment type="caution">
    <text evidence="4">The sequence shown here is derived from an EMBL/GenBank/DDBJ whole genome shotgun (WGS) entry which is preliminary data.</text>
</comment>
<keyword evidence="2" id="KW-0812">Transmembrane</keyword>
<dbReference type="RefSeq" id="WP_057893367.1">
    <property type="nucleotide sequence ID" value="NZ_AYZQ01000001.1"/>
</dbReference>
<evidence type="ECO:0000259" key="3">
    <source>
        <dbReference type="Pfam" id="PF13464"/>
    </source>
</evidence>
<name>A0A0R2AY87_9LACO</name>
<evidence type="ECO:0000313" key="5">
    <source>
        <dbReference type="Proteomes" id="UP000051672"/>
    </source>
</evidence>
<dbReference type="Pfam" id="PF13464">
    <property type="entry name" value="RodZ_C"/>
    <property type="match status" value="1"/>
</dbReference>
<dbReference type="PANTHER" id="PTHR34475">
    <property type="match status" value="1"/>
</dbReference>
<accession>A0A0R2AY87</accession>
<dbReference type="InterPro" id="IPR010982">
    <property type="entry name" value="Lambda_DNA-bd_dom_sf"/>
</dbReference>
<feature type="transmembrane region" description="Helical" evidence="2">
    <location>
        <begin position="110"/>
        <end position="130"/>
    </location>
</feature>
<dbReference type="STRING" id="1423727.FC34_GL000033"/>
<dbReference type="AlphaFoldDB" id="A0A0R2AY87"/>
<feature type="region of interest" description="Disordered" evidence="1">
    <location>
        <begin position="147"/>
        <end position="191"/>
    </location>
</feature>
<dbReference type="Proteomes" id="UP000051672">
    <property type="component" value="Unassembled WGS sequence"/>
</dbReference>
<keyword evidence="2" id="KW-1133">Transmembrane helix</keyword>
<reference evidence="4 5" key="1">
    <citation type="journal article" date="2015" name="Genome Announc.">
        <title>Expanding the biotechnology potential of lactobacilli through comparative genomics of 213 strains and associated genera.</title>
        <authorList>
            <person name="Sun Z."/>
            <person name="Harris H.M."/>
            <person name="McCann A."/>
            <person name="Guo C."/>
            <person name="Argimon S."/>
            <person name="Zhang W."/>
            <person name="Yang X."/>
            <person name="Jeffery I.B."/>
            <person name="Cooney J.C."/>
            <person name="Kagawa T.F."/>
            <person name="Liu W."/>
            <person name="Song Y."/>
            <person name="Salvetti E."/>
            <person name="Wrobel A."/>
            <person name="Rasinkangas P."/>
            <person name="Parkhill J."/>
            <person name="Rea M.C."/>
            <person name="O'Sullivan O."/>
            <person name="Ritari J."/>
            <person name="Douillard F.P."/>
            <person name="Paul Ross R."/>
            <person name="Yang R."/>
            <person name="Briner A.E."/>
            <person name="Felis G.E."/>
            <person name="de Vos W.M."/>
            <person name="Barrangou R."/>
            <person name="Klaenhammer T.R."/>
            <person name="Caufield P.W."/>
            <person name="Cui Y."/>
            <person name="Zhang H."/>
            <person name="O'Toole P.W."/>
        </authorList>
    </citation>
    <scope>NUCLEOTIDE SEQUENCE [LARGE SCALE GENOMIC DNA]</scope>
    <source>
        <strain evidence="4 5">DSM 23927</strain>
    </source>
</reference>
<proteinExistence type="predicted"/>
<evidence type="ECO:0000256" key="1">
    <source>
        <dbReference type="SAM" id="MobiDB-lite"/>
    </source>
</evidence>
<dbReference type="Pfam" id="PF13413">
    <property type="entry name" value="HTH_25"/>
    <property type="match status" value="1"/>
</dbReference>
<gene>
    <name evidence="4" type="ORF">FC34_GL000033</name>
</gene>
<evidence type="ECO:0000313" key="4">
    <source>
        <dbReference type="EMBL" id="KRM72333.1"/>
    </source>
</evidence>
<keyword evidence="5" id="KW-1185">Reference proteome</keyword>
<dbReference type="PATRIC" id="fig|1423727.3.peg.34"/>
<evidence type="ECO:0000256" key="2">
    <source>
        <dbReference type="SAM" id="Phobius"/>
    </source>
</evidence>
<dbReference type="PANTHER" id="PTHR34475:SF1">
    <property type="entry name" value="CYTOSKELETON PROTEIN RODZ"/>
    <property type="match status" value="1"/>
</dbReference>
<feature type="domain" description="Cytoskeleton protein RodZ-like C-terminal" evidence="3">
    <location>
        <begin position="220"/>
        <end position="284"/>
    </location>
</feature>
<feature type="compositionally biased region" description="Basic and acidic residues" evidence="1">
    <location>
        <begin position="151"/>
        <end position="189"/>
    </location>
</feature>
<dbReference type="InterPro" id="IPR025194">
    <property type="entry name" value="RodZ-like_C"/>
</dbReference>